<gene>
    <name evidence="2" type="ORF">G7B40_019085</name>
</gene>
<dbReference type="EMBL" id="JAALHA020000009">
    <property type="protein sequence ID" value="MDR9896652.1"/>
    <property type="molecule type" value="Genomic_DNA"/>
</dbReference>
<evidence type="ECO:0000313" key="3">
    <source>
        <dbReference type="Proteomes" id="UP000667802"/>
    </source>
</evidence>
<keyword evidence="3" id="KW-1185">Reference proteome</keyword>
<comment type="caution">
    <text evidence="2">The sequence shown here is derived from an EMBL/GenBank/DDBJ whole genome shotgun (WGS) entry which is preliminary data.</text>
</comment>
<dbReference type="AlphaFoldDB" id="A0AAP5IAP9"/>
<dbReference type="Proteomes" id="UP000667802">
    <property type="component" value="Unassembled WGS sequence"/>
</dbReference>
<evidence type="ECO:0000313" key="2">
    <source>
        <dbReference type="EMBL" id="MDR9896652.1"/>
    </source>
</evidence>
<protein>
    <submittedName>
        <fullName evidence="2">Uncharacterized protein</fullName>
    </submittedName>
</protein>
<reference evidence="3" key="1">
    <citation type="journal article" date="2021" name="Science">
        <title>Hunting the eagle killer: A cyanobacterial neurotoxin causes vacuolar myelinopathy.</title>
        <authorList>
            <person name="Breinlinger S."/>
            <person name="Phillips T.J."/>
            <person name="Haram B.N."/>
            <person name="Mares J."/>
            <person name="Martinez Yerena J.A."/>
            <person name="Hrouzek P."/>
            <person name="Sobotka R."/>
            <person name="Henderson W.M."/>
            <person name="Schmieder P."/>
            <person name="Williams S.M."/>
            <person name="Lauderdale J.D."/>
            <person name="Wilde H.D."/>
            <person name="Gerrin W."/>
            <person name="Kust A."/>
            <person name="Washington J.W."/>
            <person name="Wagner C."/>
            <person name="Geier B."/>
            <person name="Liebeke M."/>
            <person name="Enke H."/>
            <person name="Niedermeyer T.H.J."/>
            <person name="Wilde S.B."/>
        </authorList>
    </citation>
    <scope>NUCLEOTIDE SEQUENCE [LARGE SCALE GENOMIC DNA]</scope>
    <source>
        <strain evidence="3">Thurmond2011</strain>
    </source>
</reference>
<dbReference type="RefSeq" id="WP_208341668.1">
    <property type="nucleotide sequence ID" value="NZ_CAWQFN010000004.1"/>
</dbReference>
<evidence type="ECO:0000256" key="1">
    <source>
        <dbReference type="SAM" id="MobiDB-lite"/>
    </source>
</evidence>
<accession>A0AAP5IAP9</accession>
<proteinExistence type="predicted"/>
<feature type="region of interest" description="Disordered" evidence="1">
    <location>
        <begin position="48"/>
        <end position="70"/>
    </location>
</feature>
<sequence length="85" mass="9007">MSSNDKSLLFTQLTTEEAAVVCGGEAAVVKVNSDGSIEVKTITREVATVDSPASSEDPSSKGNSGYTGLILSPLRFGRSSLWRWL</sequence>
<organism evidence="2 3">
    <name type="scientific">Aetokthonos hydrillicola Thurmond2011</name>
    <dbReference type="NCBI Taxonomy" id="2712845"/>
    <lineage>
        <taxon>Bacteria</taxon>
        <taxon>Bacillati</taxon>
        <taxon>Cyanobacteriota</taxon>
        <taxon>Cyanophyceae</taxon>
        <taxon>Nostocales</taxon>
        <taxon>Hapalosiphonaceae</taxon>
        <taxon>Aetokthonos</taxon>
    </lineage>
</organism>
<feature type="compositionally biased region" description="Polar residues" evidence="1">
    <location>
        <begin position="51"/>
        <end position="66"/>
    </location>
</feature>
<name>A0AAP5IAP9_9CYAN</name>